<name>A0ABP5L156_9MICC</name>
<dbReference type="PROSITE" id="PS51722">
    <property type="entry name" value="G_TR_2"/>
    <property type="match status" value="1"/>
</dbReference>
<dbReference type="CDD" id="cd01434">
    <property type="entry name" value="EFG_mtEFG1_IV"/>
    <property type="match status" value="1"/>
</dbReference>
<feature type="region of interest" description="Disordered" evidence="3">
    <location>
        <begin position="711"/>
        <end position="730"/>
    </location>
</feature>
<dbReference type="SMART" id="SM00889">
    <property type="entry name" value="EFG_IV"/>
    <property type="match status" value="1"/>
</dbReference>
<dbReference type="Pfam" id="PF03764">
    <property type="entry name" value="EFG_IV"/>
    <property type="match status" value="1"/>
</dbReference>
<dbReference type="NCBIfam" id="NF009377">
    <property type="entry name" value="PRK12740.1-1"/>
    <property type="match status" value="1"/>
</dbReference>
<dbReference type="EMBL" id="BAAAQB010000034">
    <property type="protein sequence ID" value="GAA2138209.1"/>
    <property type="molecule type" value="Genomic_DNA"/>
</dbReference>
<dbReference type="Pfam" id="PF14492">
    <property type="entry name" value="EFG_III"/>
    <property type="match status" value="1"/>
</dbReference>
<dbReference type="InterPro" id="IPR035649">
    <property type="entry name" value="EFG_V"/>
</dbReference>
<keyword evidence="2" id="KW-0342">GTP-binding</keyword>
<dbReference type="InterPro" id="IPR005517">
    <property type="entry name" value="Transl_elong_EFG/EF2_IV"/>
</dbReference>
<feature type="region of interest" description="Disordered" evidence="3">
    <location>
        <begin position="1"/>
        <end position="36"/>
    </location>
</feature>
<comment type="caution">
    <text evidence="5">The sequence shown here is derived from an EMBL/GenBank/DDBJ whole genome shotgun (WGS) entry which is preliminary data.</text>
</comment>
<dbReference type="InterPro" id="IPR000795">
    <property type="entry name" value="T_Tr_GTP-bd_dom"/>
</dbReference>
<feature type="domain" description="Tr-type G" evidence="4">
    <location>
        <begin position="35"/>
        <end position="310"/>
    </location>
</feature>
<dbReference type="PANTHER" id="PTHR43261">
    <property type="entry name" value="TRANSLATION ELONGATION FACTOR G-RELATED"/>
    <property type="match status" value="1"/>
</dbReference>
<evidence type="ECO:0000256" key="3">
    <source>
        <dbReference type="SAM" id="MobiDB-lite"/>
    </source>
</evidence>
<evidence type="ECO:0000256" key="1">
    <source>
        <dbReference type="ARBA" id="ARBA00022741"/>
    </source>
</evidence>
<dbReference type="Gene3D" id="3.40.50.300">
    <property type="entry name" value="P-loop containing nucleotide triphosphate hydrolases"/>
    <property type="match status" value="1"/>
</dbReference>
<dbReference type="InterPro" id="IPR020568">
    <property type="entry name" value="Ribosomal_Su5_D2-typ_SF"/>
</dbReference>
<dbReference type="Proteomes" id="UP001500102">
    <property type="component" value="Unassembled WGS sequence"/>
</dbReference>
<evidence type="ECO:0000313" key="5">
    <source>
        <dbReference type="EMBL" id="GAA2138209.1"/>
    </source>
</evidence>
<protein>
    <submittedName>
        <fullName evidence="5">Elongation factor G-like protein EF-G2</fullName>
    </submittedName>
</protein>
<dbReference type="Pfam" id="PF00009">
    <property type="entry name" value="GTP_EFTU"/>
    <property type="match status" value="1"/>
</dbReference>
<dbReference type="SUPFAM" id="SSF54211">
    <property type="entry name" value="Ribosomal protein S5 domain 2-like"/>
    <property type="match status" value="1"/>
</dbReference>
<dbReference type="Gene3D" id="3.30.230.10">
    <property type="match status" value="1"/>
</dbReference>
<dbReference type="CDD" id="cd03713">
    <property type="entry name" value="EFG_mtEFG_C"/>
    <property type="match status" value="1"/>
</dbReference>
<proteinExistence type="predicted"/>
<dbReference type="InterPro" id="IPR035647">
    <property type="entry name" value="EFG_III/V"/>
</dbReference>
<evidence type="ECO:0000256" key="2">
    <source>
        <dbReference type="ARBA" id="ARBA00023134"/>
    </source>
</evidence>
<dbReference type="InterPro" id="IPR027417">
    <property type="entry name" value="P-loop_NTPase"/>
</dbReference>
<dbReference type="Gene3D" id="3.30.70.870">
    <property type="entry name" value="Elongation Factor G (Translational Gtpase), domain 3"/>
    <property type="match status" value="1"/>
</dbReference>
<dbReference type="InterPro" id="IPR009000">
    <property type="entry name" value="Transl_B-barrel_sf"/>
</dbReference>
<gene>
    <name evidence="5" type="ORF">GCM10009825_24490</name>
</gene>
<dbReference type="NCBIfam" id="NF009381">
    <property type="entry name" value="PRK12740.1-5"/>
    <property type="match status" value="1"/>
</dbReference>
<dbReference type="SUPFAM" id="SSF52540">
    <property type="entry name" value="P-loop containing nucleoside triphosphate hydrolases"/>
    <property type="match status" value="1"/>
</dbReference>
<organism evidence="5 6">
    <name type="scientific">Arthrobacter humicola</name>
    <dbReference type="NCBI Taxonomy" id="409291"/>
    <lineage>
        <taxon>Bacteria</taxon>
        <taxon>Bacillati</taxon>
        <taxon>Actinomycetota</taxon>
        <taxon>Actinomycetes</taxon>
        <taxon>Micrococcales</taxon>
        <taxon>Micrococcaceae</taxon>
        <taxon>Arthrobacter</taxon>
    </lineage>
</organism>
<dbReference type="InterPro" id="IPR005225">
    <property type="entry name" value="Small_GTP-bd"/>
</dbReference>
<keyword evidence="6" id="KW-1185">Reference proteome</keyword>
<dbReference type="PANTHER" id="PTHR43261:SF6">
    <property type="entry name" value="ELONGATION FACTOR G-LIKE PROTEIN"/>
    <property type="match status" value="1"/>
</dbReference>
<dbReference type="Pfam" id="PF03144">
    <property type="entry name" value="GTP_EFTU_D2"/>
    <property type="match status" value="1"/>
</dbReference>
<dbReference type="SUPFAM" id="SSF54980">
    <property type="entry name" value="EF-G C-terminal domain-like"/>
    <property type="match status" value="2"/>
</dbReference>
<evidence type="ECO:0000313" key="6">
    <source>
        <dbReference type="Proteomes" id="UP001500102"/>
    </source>
</evidence>
<dbReference type="InterPro" id="IPR004161">
    <property type="entry name" value="EFTu-like_2"/>
</dbReference>
<dbReference type="SUPFAM" id="SSF50447">
    <property type="entry name" value="Translation proteins"/>
    <property type="match status" value="1"/>
</dbReference>
<keyword evidence="1" id="KW-0547">Nucleotide-binding</keyword>
<reference evidence="6" key="1">
    <citation type="journal article" date="2019" name="Int. J. Syst. Evol. Microbiol.">
        <title>The Global Catalogue of Microorganisms (GCM) 10K type strain sequencing project: providing services to taxonomists for standard genome sequencing and annotation.</title>
        <authorList>
            <consortium name="The Broad Institute Genomics Platform"/>
            <consortium name="The Broad Institute Genome Sequencing Center for Infectious Disease"/>
            <person name="Wu L."/>
            <person name="Ma J."/>
        </authorList>
    </citation>
    <scope>NUCLEOTIDE SEQUENCE [LARGE SCALE GENOMIC DNA]</scope>
    <source>
        <strain evidence="6">JCM 15921</strain>
    </source>
</reference>
<dbReference type="InterPro" id="IPR000640">
    <property type="entry name" value="EFG_V-like"/>
</dbReference>
<dbReference type="SMART" id="SM00838">
    <property type="entry name" value="EFG_C"/>
    <property type="match status" value="1"/>
</dbReference>
<dbReference type="NCBIfam" id="TIGR00231">
    <property type="entry name" value="small_GTP"/>
    <property type="match status" value="1"/>
</dbReference>
<dbReference type="InterPro" id="IPR047872">
    <property type="entry name" value="EFG_IV"/>
</dbReference>
<sequence length="730" mass="75949">MPSKAAKTPSRGPARGTSDLRRADANGSAPPEQPDKIRNVALVGHSGAGKTMLTEALLAATGAITRKGSIADGTTVSDSDPAAIAQQRSVALAVVPVTVGDIKVNLLDTPGYTDFIGELRAGLRAADAVLFVVSATDDVDAATTALWNECQRLGMPRAVVISRLDHPRADFDAALARCRLAFGDSIVPLYLPVSTDGAVTGLLGLLTGTVSQYGSDEAAPAARAATDVELAGSEPARGALIEGIIAESEDETLMDRYLGGEEIASEALIADLETAVARGSFHPLLPVSAESGLGLAELLDVLVRAFPTPAERGVPTATDLDGVAAGPLACDPEGPLLGEVVRTTIDPFLGRVCLVRVFSGVVREDTAIHVGGRGMADRGHEDHDSDERITHLYSPLGSGLRPVAFCVAGDICALTKLGTAETGDTISAKESPLLVAAWDMPDPLMPVAIEAATHGDEDVLARNLGKVIAGDPTLRVERNSETHQLILWCMGEAHADVVLGRLRDQGVNLQTVPVVTPLRETFAAPAAGHGRYVKQSGGHGQYAVCDIEVEPLERGAGFEFVDKTVGGVIPGPFIASVEKGVRAQMQKGVSAGFPVVDIRVTLVGGKTHSVDSSDAAFQAAGALALREAAAATRIQFLEPVSAVTISVSEDHVGAVMSDLSSRRARLTGTTSAADDSTEISAEVPDQELLKYAVELRALTAGSGRFRRSYLRHEPVPQVAAPAPNKSGVSR</sequence>
<dbReference type="InterPro" id="IPR041095">
    <property type="entry name" value="EFG_II"/>
</dbReference>
<dbReference type="Pfam" id="PF00679">
    <property type="entry name" value="EFG_C"/>
    <property type="match status" value="1"/>
</dbReference>
<dbReference type="InterPro" id="IPR014721">
    <property type="entry name" value="Ribsml_uS5_D2-typ_fold_subgr"/>
</dbReference>
<accession>A0ABP5L156</accession>
<dbReference type="RefSeq" id="WP_344366035.1">
    <property type="nucleotide sequence ID" value="NZ_BAAAQB010000034.1"/>
</dbReference>
<dbReference type="Gene3D" id="3.30.70.240">
    <property type="match status" value="1"/>
</dbReference>
<evidence type="ECO:0000259" key="4">
    <source>
        <dbReference type="PROSITE" id="PS51722"/>
    </source>
</evidence>
<dbReference type="Gene3D" id="2.40.30.10">
    <property type="entry name" value="Translation factors"/>
    <property type="match status" value="1"/>
</dbReference>